<protein>
    <recommendedName>
        <fullName evidence="2">DUF4382 domain-containing protein</fullName>
    </recommendedName>
</protein>
<reference evidence="3 4" key="1">
    <citation type="submission" date="2016-11" db="EMBL/GenBank/DDBJ databases">
        <title>Mixed transmission modes and dynamic genome evolution in an obligate animal-bacterial symbiosis.</title>
        <authorList>
            <person name="Russell S.L."/>
            <person name="Corbett-Detig R.B."/>
            <person name="Cavanaugh C.M."/>
        </authorList>
    </citation>
    <scope>NUCLEOTIDE SEQUENCE [LARGE SCALE GENOMIC DNA]</scope>
    <source>
        <strain evidence="3">Sveles-Q1</strain>
    </source>
</reference>
<proteinExistence type="predicted"/>
<keyword evidence="4" id="KW-1185">Reference proteome</keyword>
<comment type="caution">
    <text evidence="3">The sequence shown here is derived from an EMBL/GenBank/DDBJ whole genome shotgun (WGS) entry which is preliminary data.</text>
</comment>
<feature type="domain" description="DUF4382" evidence="2">
    <location>
        <begin position="36"/>
        <end position="126"/>
    </location>
</feature>
<dbReference type="InterPro" id="IPR025491">
    <property type="entry name" value="DUF4382"/>
</dbReference>
<evidence type="ECO:0000313" key="3">
    <source>
        <dbReference type="EMBL" id="OOZ38824.1"/>
    </source>
</evidence>
<evidence type="ECO:0000259" key="2">
    <source>
        <dbReference type="Pfam" id="PF14321"/>
    </source>
</evidence>
<evidence type="ECO:0000256" key="1">
    <source>
        <dbReference type="SAM" id="SignalP"/>
    </source>
</evidence>
<dbReference type="AlphaFoldDB" id="A0A1T2L168"/>
<organism evidence="3 4">
    <name type="scientific">Solemya pervernicosa gill symbiont</name>
    <dbReference type="NCBI Taxonomy" id="642797"/>
    <lineage>
        <taxon>Bacteria</taxon>
        <taxon>Pseudomonadati</taxon>
        <taxon>Pseudomonadota</taxon>
        <taxon>Gammaproteobacteria</taxon>
        <taxon>sulfur-oxidizing symbionts</taxon>
    </lineage>
</organism>
<name>A0A1T2L168_9GAMM</name>
<dbReference type="Proteomes" id="UP000191110">
    <property type="component" value="Unassembled WGS sequence"/>
</dbReference>
<feature type="signal peptide" evidence="1">
    <location>
        <begin position="1"/>
        <end position="25"/>
    </location>
</feature>
<sequence length="163" mass="17616">MFKTNYKLATLAATFSMLLLTGCNSGSSSGNSAAAGSMTLGITDAPVDGAESVIIEFTGVEIQPESGELISITYDAPRSIDLLALQGGLRDLLLDGESLPAGQYSWIRLMINAEADNIFDSYSGSRYFCGSVVRSRSQLRIGRRRRLSRTNRLRFAIHGGQRS</sequence>
<evidence type="ECO:0000313" key="4">
    <source>
        <dbReference type="Proteomes" id="UP000191110"/>
    </source>
</evidence>
<gene>
    <name evidence="3" type="ORF">BOW53_14045</name>
</gene>
<dbReference type="RefSeq" id="WP_078484718.1">
    <property type="nucleotide sequence ID" value="NZ_MPRL01000072.1"/>
</dbReference>
<dbReference type="Pfam" id="PF14321">
    <property type="entry name" value="DUF4382"/>
    <property type="match status" value="1"/>
</dbReference>
<keyword evidence="1" id="KW-0732">Signal</keyword>
<feature type="chain" id="PRO_5012188140" description="DUF4382 domain-containing protein" evidence="1">
    <location>
        <begin position="26"/>
        <end position="163"/>
    </location>
</feature>
<dbReference type="EMBL" id="MPRL01000072">
    <property type="protein sequence ID" value="OOZ38824.1"/>
    <property type="molecule type" value="Genomic_DNA"/>
</dbReference>
<accession>A0A1T2L168</accession>
<dbReference type="OrthoDB" id="7062064at2"/>
<dbReference type="PROSITE" id="PS51257">
    <property type="entry name" value="PROKAR_LIPOPROTEIN"/>
    <property type="match status" value="1"/>
</dbReference>